<keyword evidence="1" id="KW-0067">ATP-binding</keyword>
<dbReference type="PROSITE" id="PS00107">
    <property type="entry name" value="PROTEIN_KINASE_ATP"/>
    <property type="match status" value="1"/>
</dbReference>
<feature type="region of interest" description="Disordered" evidence="2">
    <location>
        <begin position="972"/>
        <end position="1001"/>
    </location>
</feature>
<dbReference type="InterPro" id="IPR011009">
    <property type="entry name" value="Kinase-like_dom_sf"/>
</dbReference>
<evidence type="ECO:0000313" key="4">
    <source>
        <dbReference type="EMBL" id="KAK8836704.1"/>
    </source>
</evidence>
<dbReference type="InterPro" id="IPR050167">
    <property type="entry name" value="Ser_Thr_protein_kinase"/>
</dbReference>
<dbReference type="Proteomes" id="UP001470230">
    <property type="component" value="Unassembled WGS sequence"/>
</dbReference>
<keyword evidence="5" id="KW-1185">Reference proteome</keyword>
<sequence>MENIFVHYPNIDYSHFEEIEGADLGKGSFGRVYKVRYKIDGKIYAAKEIIKGIEFKYLIREIDCLQRFHHPTILQLKAISFKPYGEGKKNLVIITKYAEKGSLNNFCTNRISKQIDDTVRQIFLVGITYGLMIFHKNNHIHRDFKPLNVLVNEHFHPIISDFGFSKPVDEKNSLMQTAPVGTLAYMAPEVFTKKYGRKADVYAFGISMYEIIARRPAYQKVGPQYEFMWRVSYSGLRPKRRGNGATQMKDSIWELCQKCWDHKPSNRPSFEDLFIKLAFNIHKGQIENGYDQFYISKIDADRLFQYIELIIDDSIDLQKLVSKLRANIILNRQLLEAERDNLPEEDREFIRRTNRLKEELMIKIKKKWLNNRPISVAGDDIPDLMISDTDENMFGSSPPPKSAKNITEKKARKKQQTPRNVVLKTKTKRTDKNDQLTNNKNKDKGLTANKDKELTPNKDKVITANKDKVITPNKDKVITANKDKVITANKDKVITPNKDKVITANKDKVITPNKDKGITPNKDKVITANKDKVITPNKDKVITANKDKELTPNKDKVITANKDKELTPNKDKVITANKDKELTPNKDKVITANKDKVITANKDKVITANKDKVITPNKDKGITPNKDKVITANKDKVITANKDKELTPNKDKVITANKDKVITPNKDKVITANKDKELTSNKDKVITANKDKELTPNKDKVITANKDKVITANKDKVITANKDKVITPNKDKVITANKDKVITANKDKVITANKDKELTPNKDKVITANKDKVITANKDKVITANKDKVITPNKDKVITANKDKVITANKDKVITANKDKELTPNKDKVITANKDKELTPNKDKVITANKDKGITANKDKGDKKDLIRRKQGAVSQLEKEANEQRPPKRRLDKVSQMKSADAKPDPIRVKAKPAGSPRKEEDRVEFRNELILECKKKIKNQPEVIDENGFVKLKRPAPDSVRKRLLDQIMKDRNLPLDKNANLQKESPANSPRHDQKDTPK</sequence>
<feature type="region of interest" description="Disordered" evidence="2">
    <location>
        <begin position="387"/>
        <end position="458"/>
    </location>
</feature>
<proteinExistence type="predicted"/>
<dbReference type="Pfam" id="PF00069">
    <property type="entry name" value="Pkinase"/>
    <property type="match status" value="1"/>
</dbReference>
<feature type="compositionally biased region" description="Basic and acidic residues" evidence="2">
    <location>
        <begin position="892"/>
        <end position="908"/>
    </location>
</feature>
<name>A0ABR2GS12_9EUKA</name>
<feature type="compositionally biased region" description="Basic and acidic residues" evidence="2">
    <location>
        <begin position="854"/>
        <end position="865"/>
    </location>
</feature>
<dbReference type="InterPro" id="IPR000719">
    <property type="entry name" value="Prot_kinase_dom"/>
</dbReference>
<dbReference type="PANTHER" id="PTHR23257">
    <property type="entry name" value="SERINE-THREONINE PROTEIN KINASE"/>
    <property type="match status" value="1"/>
</dbReference>
<dbReference type="PROSITE" id="PS50011">
    <property type="entry name" value="PROTEIN_KINASE_DOM"/>
    <property type="match status" value="1"/>
</dbReference>
<feature type="domain" description="Protein kinase" evidence="3">
    <location>
        <begin position="18"/>
        <end position="279"/>
    </location>
</feature>
<dbReference type="Gene3D" id="1.10.510.10">
    <property type="entry name" value="Transferase(Phosphotransferase) domain 1"/>
    <property type="match status" value="1"/>
</dbReference>
<feature type="compositionally biased region" description="Basic and acidic residues" evidence="2">
    <location>
        <begin position="992"/>
        <end position="1001"/>
    </location>
</feature>
<evidence type="ECO:0000256" key="2">
    <source>
        <dbReference type="SAM" id="MobiDB-lite"/>
    </source>
</evidence>
<feature type="compositionally biased region" description="Polar residues" evidence="2">
    <location>
        <begin position="981"/>
        <end position="990"/>
    </location>
</feature>
<accession>A0ABR2GS12</accession>
<feature type="compositionally biased region" description="Basic and acidic residues" evidence="2">
    <location>
        <begin position="877"/>
        <end position="886"/>
    </location>
</feature>
<protein>
    <recommendedName>
        <fullName evidence="3">Protein kinase domain-containing protein</fullName>
    </recommendedName>
</protein>
<gene>
    <name evidence="4" type="ORF">M9Y10_037641</name>
</gene>
<reference evidence="4 5" key="1">
    <citation type="submission" date="2024-04" db="EMBL/GenBank/DDBJ databases">
        <title>Tritrichomonas musculus Genome.</title>
        <authorList>
            <person name="Alves-Ferreira E."/>
            <person name="Grigg M."/>
            <person name="Lorenzi H."/>
            <person name="Galac M."/>
        </authorList>
    </citation>
    <scope>NUCLEOTIDE SEQUENCE [LARGE SCALE GENOMIC DNA]</scope>
    <source>
        <strain evidence="4 5">EAF2021</strain>
    </source>
</reference>
<evidence type="ECO:0000313" key="5">
    <source>
        <dbReference type="Proteomes" id="UP001470230"/>
    </source>
</evidence>
<dbReference type="EMBL" id="JAPFFF010000064">
    <property type="protein sequence ID" value="KAK8836704.1"/>
    <property type="molecule type" value="Genomic_DNA"/>
</dbReference>
<organism evidence="4 5">
    <name type="scientific">Tritrichomonas musculus</name>
    <dbReference type="NCBI Taxonomy" id="1915356"/>
    <lineage>
        <taxon>Eukaryota</taxon>
        <taxon>Metamonada</taxon>
        <taxon>Parabasalia</taxon>
        <taxon>Tritrichomonadida</taxon>
        <taxon>Tritrichomonadidae</taxon>
        <taxon>Tritrichomonas</taxon>
    </lineage>
</organism>
<keyword evidence="1" id="KW-0547">Nucleotide-binding</keyword>
<feature type="compositionally biased region" description="Basic and acidic residues" evidence="2">
    <location>
        <begin position="428"/>
        <end position="458"/>
    </location>
</feature>
<dbReference type="InterPro" id="IPR017441">
    <property type="entry name" value="Protein_kinase_ATP_BS"/>
</dbReference>
<evidence type="ECO:0000256" key="1">
    <source>
        <dbReference type="PROSITE-ProRule" id="PRU10141"/>
    </source>
</evidence>
<feature type="binding site" evidence="1">
    <location>
        <position position="47"/>
    </location>
    <ligand>
        <name>ATP</name>
        <dbReference type="ChEBI" id="CHEBI:30616"/>
    </ligand>
</feature>
<comment type="caution">
    <text evidence="4">The sequence shown here is derived from an EMBL/GenBank/DDBJ whole genome shotgun (WGS) entry which is preliminary data.</text>
</comment>
<feature type="region of interest" description="Disordered" evidence="2">
    <location>
        <begin position="854"/>
        <end position="923"/>
    </location>
</feature>
<evidence type="ECO:0000259" key="3">
    <source>
        <dbReference type="PROSITE" id="PS50011"/>
    </source>
</evidence>
<dbReference type="SUPFAM" id="SSF56112">
    <property type="entry name" value="Protein kinase-like (PK-like)"/>
    <property type="match status" value="1"/>
</dbReference>